<evidence type="ECO:0000259" key="12">
    <source>
        <dbReference type="PROSITE" id="PS50111"/>
    </source>
</evidence>
<evidence type="ECO:0000256" key="10">
    <source>
        <dbReference type="SAM" id="MobiDB-lite"/>
    </source>
</evidence>
<evidence type="ECO:0000256" key="6">
    <source>
        <dbReference type="ARBA" id="ARBA00023136"/>
    </source>
</evidence>
<feature type="region of interest" description="Disordered" evidence="10">
    <location>
        <begin position="413"/>
        <end position="432"/>
    </location>
</feature>
<evidence type="ECO:0000256" key="1">
    <source>
        <dbReference type="ARBA" id="ARBA00004651"/>
    </source>
</evidence>
<dbReference type="SUPFAM" id="SSF103190">
    <property type="entry name" value="Sensory domain-like"/>
    <property type="match status" value="1"/>
</dbReference>
<feature type="domain" description="HAMP" evidence="13">
    <location>
        <begin position="302"/>
        <end position="355"/>
    </location>
</feature>
<evidence type="ECO:0000256" key="9">
    <source>
        <dbReference type="SAM" id="Coils"/>
    </source>
</evidence>
<evidence type="ECO:0000313" key="15">
    <source>
        <dbReference type="Proteomes" id="UP000191154"/>
    </source>
</evidence>
<dbReference type="AlphaFoldDB" id="A0A1S8NI25"/>
<dbReference type="Gene3D" id="6.10.340.10">
    <property type="match status" value="1"/>
</dbReference>
<evidence type="ECO:0000256" key="2">
    <source>
        <dbReference type="ARBA" id="ARBA00022475"/>
    </source>
</evidence>
<evidence type="ECO:0000256" key="8">
    <source>
        <dbReference type="PROSITE-ProRule" id="PRU00284"/>
    </source>
</evidence>
<keyword evidence="9" id="KW-0175">Coiled coil</keyword>
<dbReference type="PANTHER" id="PTHR43531:SF11">
    <property type="entry name" value="METHYL-ACCEPTING CHEMOTAXIS PROTEIN 3"/>
    <property type="match status" value="1"/>
</dbReference>
<dbReference type="Pfam" id="PF00015">
    <property type="entry name" value="MCPsignal"/>
    <property type="match status" value="1"/>
</dbReference>
<keyword evidence="4 11" id="KW-0812">Transmembrane</keyword>
<evidence type="ECO:0000259" key="13">
    <source>
        <dbReference type="PROSITE" id="PS50885"/>
    </source>
</evidence>
<dbReference type="Gene3D" id="3.30.450.20">
    <property type="entry name" value="PAS domain"/>
    <property type="match status" value="1"/>
</dbReference>
<evidence type="ECO:0000256" key="7">
    <source>
        <dbReference type="ARBA" id="ARBA00029447"/>
    </source>
</evidence>
<proteinExistence type="inferred from homology"/>
<dbReference type="GO" id="GO:0007165">
    <property type="term" value="P:signal transduction"/>
    <property type="evidence" value="ECO:0007669"/>
    <property type="project" value="UniProtKB-KW"/>
</dbReference>
<gene>
    <name evidence="14" type="primary">tap</name>
    <name evidence="14" type="ORF">CLOSAC_03610</name>
</gene>
<dbReference type="STRING" id="169679.CSACC_37650"/>
<name>A0A1S8NI25_CLOSA</name>
<dbReference type="SMART" id="SM00283">
    <property type="entry name" value="MA"/>
    <property type="match status" value="1"/>
</dbReference>
<keyword evidence="2" id="KW-1003">Cell membrane</keyword>
<feature type="domain" description="Methyl-accepting transducer" evidence="12">
    <location>
        <begin position="405"/>
        <end position="634"/>
    </location>
</feature>
<feature type="transmembrane region" description="Helical" evidence="11">
    <location>
        <begin position="271"/>
        <end position="298"/>
    </location>
</feature>
<reference evidence="14 15" key="1">
    <citation type="submission" date="2016-05" db="EMBL/GenBank/DDBJ databases">
        <title>Microbial solvent formation.</title>
        <authorList>
            <person name="Poehlein A."/>
            <person name="Montoya Solano J.D."/>
            <person name="Flitsch S."/>
            <person name="Krabben P."/>
            <person name="Duerre P."/>
            <person name="Daniel R."/>
        </authorList>
    </citation>
    <scope>NUCLEOTIDE SEQUENCE [LARGE SCALE GENOMIC DNA]</scope>
    <source>
        <strain evidence="14 15">L1-8</strain>
    </source>
</reference>
<dbReference type="RefSeq" id="WP_077863840.1">
    <property type="nucleotide sequence ID" value="NZ_LZYZ01000001.1"/>
</dbReference>
<dbReference type="InterPro" id="IPR051310">
    <property type="entry name" value="MCP_chemotaxis"/>
</dbReference>
<dbReference type="PANTHER" id="PTHR43531">
    <property type="entry name" value="PROTEIN ICFG"/>
    <property type="match status" value="1"/>
</dbReference>
<evidence type="ECO:0000256" key="3">
    <source>
        <dbReference type="ARBA" id="ARBA00022500"/>
    </source>
</evidence>
<organism evidence="14 15">
    <name type="scientific">Clostridium saccharobutylicum</name>
    <dbReference type="NCBI Taxonomy" id="169679"/>
    <lineage>
        <taxon>Bacteria</taxon>
        <taxon>Bacillati</taxon>
        <taxon>Bacillota</taxon>
        <taxon>Clostridia</taxon>
        <taxon>Eubacteriales</taxon>
        <taxon>Clostridiaceae</taxon>
        <taxon>Clostridium</taxon>
    </lineage>
</organism>
<accession>A0A1S8NI25</accession>
<comment type="similarity">
    <text evidence="7">Belongs to the methyl-accepting chemotaxis (MCP) protein family.</text>
</comment>
<dbReference type="EMBL" id="LZYZ01000001">
    <property type="protein sequence ID" value="OOM16090.1"/>
    <property type="molecule type" value="Genomic_DNA"/>
</dbReference>
<dbReference type="InterPro" id="IPR003660">
    <property type="entry name" value="HAMP_dom"/>
</dbReference>
<dbReference type="CDD" id="cd12912">
    <property type="entry name" value="PDC2_MCP_like"/>
    <property type="match status" value="1"/>
</dbReference>
<evidence type="ECO:0000256" key="11">
    <source>
        <dbReference type="SAM" id="Phobius"/>
    </source>
</evidence>
<sequence>MRSIKSKILKVMVLCIVIVALLMGIISSLVSYISTMNSLKQVMGQTVKIAAQDVSERLNNYKTIVNELAQNDAFQGDAIDSTTVSKVLKDVASRNNLVRAGYVDVSGMSFDGYDLSDRSYFKDCKSTLKPAISDIIVDKSTNDLIIVFAAPVIKNGEFAGIVSITNSASLLSDITNTIKVGKTGQSYVINKNGNLIADENVDLVFKGYNAINESKNDSSLKSIAGIQSKMIKGENGFTTYGIALNEKMVAYEPIPDTDGWSLAVTSKTYEFLMSTIIGIVIMVITALIIIAFAIRVVVKMADSISEPIKLFANRLELLAQGDLTTEVPIINTDDETAILAEATRNTVNDLRDVIEDVSHSLGEMSKKNFNIAIEREYKGEFVGIKDSIINIVDSLNEVFSEIKEATNQVNSGAQQVTEGSQSLSQGATDQASSIEELSVAMDEINRQVQNTAQNATNTNEVGIKLLQRIEDSNKQMNEMLNAMNDIEKSAKDINNIIQTIDDIAEQTNLLALNAAIESARAGDAGKGFGVVAEEVRMLAEQCSEAVKQTGQLIESSINAVNKGKELSDITAKSLIYVVDDVKQTTQLVSNISAASEEQAQSIEQINGGVNQISDVVQANSATAEESAAVSEELTAQVETLNSMIQKFNLR</sequence>
<dbReference type="PROSITE" id="PS50885">
    <property type="entry name" value="HAMP"/>
    <property type="match status" value="1"/>
</dbReference>
<comment type="caution">
    <text evidence="14">The sequence shown here is derived from an EMBL/GenBank/DDBJ whole genome shotgun (WGS) entry which is preliminary data.</text>
</comment>
<dbReference type="GO" id="GO:0005886">
    <property type="term" value="C:plasma membrane"/>
    <property type="evidence" value="ECO:0007669"/>
    <property type="project" value="UniProtKB-SubCell"/>
</dbReference>
<dbReference type="GO" id="GO:0006935">
    <property type="term" value="P:chemotaxis"/>
    <property type="evidence" value="ECO:0007669"/>
    <property type="project" value="UniProtKB-KW"/>
</dbReference>
<evidence type="ECO:0000313" key="14">
    <source>
        <dbReference type="EMBL" id="OOM16090.1"/>
    </source>
</evidence>
<feature type="coiled-coil region" evidence="9">
    <location>
        <begin position="434"/>
        <end position="489"/>
    </location>
</feature>
<feature type="transmembrane region" description="Helical" evidence="11">
    <location>
        <begin position="12"/>
        <end position="33"/>
    </location>
</feature>
<dbReference type="PROSITE" id="PS50111">
    <property type="entry name" value="CHEMOTAXIS_TRANSDUC_2"/>
    <property type="match status" value="1"/>
</dbReference>
<keyword evidence="8" id="KW-0807">Transducer</keyword>
<comment type="subcellular location">
    <subcellularLocation>
        <location evidence="1">Cell membrane</location>
        <topology evidence="1">Multi-pass membrane protein</topology>
    </subcellularLocation>
</comment>
<dbReference type="SUPFAM" id="SSF58104">
    <property type="entry name" value="Methyl-accepting chemotaxis protein (MCP) signaling domain"/>
    <property type="match status" value="1"/>
</dbReference>
<dbReference type="InterPro" id="IPR033479">
    <property type="entry name" value="dCache_1"/>
</dbReference>
<evidence type="ECO:0000256" key="5">
    <source>
        <dbReference type="ARBA" id="ARBA00022989"/>
    </source>
</evidence>
<keyword evidence="5 11" id="KW-1133">Transmembrane helix</keyword>
<dbReference type="CDD" id="cd11386">
    <property type="entry name" value="MCP_signal"/>
    <property type="match status" value="1"/>
</dbReference>
<evidence type="ECO:0000256" key="4">
    <source>
        <dbReference type="ARBA" id="ARBA00022692"/>
    </source>
</evidence>
<dbReference type="Gene3D" id="1.10.287.950">
    <property type="entry name" value="Methyl-accepting chemotaxis protein"/>
    <property type="match status" value="1"/>
</dbReference>
<keyword evidence="3" id="KW-0145">Chemotaxis</keyword>
<dbReference type="CDD" id="cd12914">
    <property type="entry name" value="PDC1_DGC_like"/>
    <property type="match status" value="1"/>
</dbReference>
<dbReference type="InterPro" id="IPR029151">
    <property type="entry name" value="Sensor-like_sf"/>
</dbReference>
<dbReference type="InterPro" id="IPR004089">
    <property type="entry name" value="MCPsignal_dom"/>
</dbReference>
<dbReference type="Proteomes" id="UP000191154">
    <property type="component" value="Unassembled WGS sequence"/>
</dbReference>
<keyword evidence="6 11" id="KW-0472">Membrane</keyword>
<dbReference type="Pfam" id="PF02743">
    <property type="entry name" value="dCache_1"/>
    <property type="match status" value="1"/>
</dbReference>
<protein>
    <submittedName>
        <fullName evidence="14">Methyl-accepting chemotaxis protein IV</fullName>
    </submittedName>
</protein>